<feature type="domain" description="Neutral/alkaline non-lysosomal ceramidase N-terminal" evidence="3">
    <location>
        <begin position="406"/>
        <end position="515"/>
    </location>
</feature>
<reference evidence="5" key="1">
    <citation type="journal article" date="2019" name="Int. J. Syst. Evol. Microbiol.">
        <title>The Global Catalogue of Microorganisms (GCM) 10K type strain sequencing project: providing services to taxonomists for standard genome sequencing and annotation.</title>
        <authorList>
            <consortium name="The Broad Institute Genomics Platform"/>
            <consortium name="The Broad Institute Genome Sequencing Center for Infectious Disease"/>
            <person name="Wu L."/>
            <person name="Ma J."/>
        </authorList>
    </citation>
    <scope>NUCLEOTIDE SEQUENCE [LARGE SCALE GENOMIC DNA]</scope>
    <source>
        <strain evidence="5">JCM 17805</strain>
    </source>
</reference>
<dbReference type="PANTHER" id="PTHR12670:SF1">
    <property type="entry name" value="NEUTRAL CERAMIDASE"/>
    <property type="match status" value="1"/>
</dbReference>
<dbReference type="PROSITE" id="PS51257">
    <property type="entry name" value="PROKAR_LIPOPROTEIN"/>
    <property type="match status" value="1"/>
</dbReference>
<name>A0ABP8V8I6_9GAMM</name>
<evidence type="ECO:0000313" key="4">
    <source>
        <dbReference type="EMBL" id="GAA4651580.1"/>
    </source>
</evidence>
<sequence>MTGFVRLRRHLPALLFTVLFISGCANTETYRVAYTEAQQKSSTGQLTAGVAHADITPPPGLPRAGYSMWSTTGEGFRNRLAARAFYLKDAEGNALAIVQTDLLAGSRILQGKVAEVVAQKTDIDAGNLAITATHTHSGPGQYLGSAFYNKHASHKDGFDPIYFDFLVKQLSTAIIEAYESQQPAKIATGRTDVWGWTRNRSLEPYLNNDTTENLANTASDAFHAINPALYMVRIDTQQEDGTYKPAGAFASFSIHGTGVPERDPFFNADIWAYIQNDVKWAIEKAYDTEQAVVFGAFEGTHGDMAPASRLEMLGQIESRRVGKGIAKHAWNLFQSLDTELSDTLSLRTATRELDIRNNNTYGDVSICEEAAAGNTLAAAPFEHTSPVIGYLPFFKQGSRRTFFTNNCNGERRILGFDSLQRILEPKDSFPRTVLFQAFQIGDMAIIPLPYEITAESGKRIEDGVRDIYKNHGQSIRHVMVSSLANGYTGYMTTPEEYAIQYYEGGHTIYGKYTQPVITGHAVNLVDSLLQGSDNVRDLPDTQEYTLKTRQFVPDAVEPNESIRSVLTAPEYKHAYSNEEGHWAFKWQDVGPGLINLHKPLISIESSENGKEWAPLVVNEIPVDDNGYDIAIQMLEDEGEFAEYTAYWYNPVFEGKKRQFRFAIQARANQPVLYSPAFR</sequence>
<feature type="signal peptide" evidence="2">
    <location>
        <begin position="1"/>
        <end position="27"/>
    </location>
</feature>
<accession>A0ABP8V8I6</accession>
<evidence type="ECO:0000256" key="1">
    <source>
        <dbReference type="RuleBase" id="RU366019"/>
    </source>
</evidence>
<keyword evidence="5" id="KW-1185">Reference proteome</keyword>
<protein>
    <recommendedName>
        <fullName evidence="1">Neutral ceramidase</fullName>
        <ecNumber evidence="1">3.5.1.23</ecNumber>
    </recommendedName>
</protein>
<keyword evidence="2" id="KW-0732">Signal</keyword>
<feature type="chain" id="PRO_5047516641" description="Neutral ceramidase" evidence="2">
    <location>
        <begin position="28"/>
        <end position="678"/>
    </location>
</feature>
<dbReference type="InterPro" id="IPR006823">
    <property type="entry name" value="Ceramidase_alk"/>
</dbReference>
<keyword evidence="1" id="KW-0443">Lipid metabolism</keyword>
<dbReference type="EC" id="3.5.1.23" evidence="1"/>
<comment type="caution">
    <text evidence="4">The sequence shown here is derived from an EMBL/GenBank/DDBJ whole genome shotgun (WGS) entry which is preliminary data.</text>
</comment>
<evidence type="ECO:0000259" key="3">
    <source>
        <dbReference type="Pfam" id="PF04734"/>
    </source>
</evidence>
<feature type="domain" description="Neutral/alkaline non-lysosomal ceramidase N-terminal" evidence="3">
    <location>
        <begin position="48"/>
        <end position="307"/>
    </location>
</feature>
<dbReference type="InterPro" id="IPR031329">
    <property type="entry name" value="NEUT/ALK_ceramidase_N"/>
</dbReference>
<dbReference type="EMBL" id="BAABFL010000457">
    <property type="protein sequence ID" value="GAA4651580.1"/>
    <property type="molecule type" value="Genomic_DNA"/>
</dbReference>
<keyword evidence="1" id="KW-0746">Sphingolipid metabolism</keyword>
<gene>
    <name evidence="4" type="ORF">GCM10023116_38640</name>
</gene>
<keyword evidence="1" id="KW-0378">Hydrolase</keyword>
<dbReference type="Pfam" id="PF04734">
    <property type="entry name" value="Ceramidase_alk"/>
    <property type="match status" value="2"/>
</dbReference>
<comment type="catalytic activity">
    <reaction evidence="1">
        <text>an N-acylsphing-4-enine + H2O = sphing-4-enine + a fatty acid</text>
        <dbReference type="Rhea" id="RHEA:20856"/>
        <dbReference type="ChEBI" id="CHEBI:15377"/>
        <dbReference type="ChEBI" id="CHEBI:28868"/>
        <dbReference type="ChEBI" id="CHEBI:52639"/>
        <dbReference type="ChEBI" id="CHEBI:57756"/>
        <dbReference type="EC" id="3.5.1.23"/>
    </reaction>
</comment>
<organism evidence="4 5">
    <name type="scientific">Kistimonas scapharcae</name>
    <dbReference type="NCBI Taxonomy" id="1036133"/>
    <lineage>
        <taxon>Bacteria</taxon>
        <taxon>Pseudomonadati</taxon>
        <taxon>Pseudomonadota</taxon>
        <taxon>Gammaproteobacteria</taxon>
        <taxon>Oceanospirillales</taxon>
        <taxon>Endozoicomonadaceae</taxon>
        <taxon>Kistimonas</taxon>
    </lineage>
</organism>
<comment type="similarity">
    <text evidence="1">Belongs to the neutral ceramidase family.</text>
</comment>
<dbReference type="PANTHER" id="PTHR12670">
    <property type="entry name" value="CERAMIDASE"/>
    <property type="match status" value="1"/>
</dbReference>
<dbReference type="Proteomes" id="UP001500604">
    <property type="component" value="Unassembled WGS sequence"/>
</dbReference>
<evidence type="ECO:0000256" key="2">
    <source>
        <dbReference type="SAM" id="SignalP"/>
    </source>
</evidence>
<evidence type="ECO:0000313" key="5">
    <source>
        <dbReference type="Proteomes" id="UP001500604"/>
    </source>
</evidence>
<dbReference type="RefSeq" id="WP_345197983.1">
    <property type="nucleotide sequence ID" value="NZ_BAABFL010000457.1"/>
</dbReference>
<proteinExistence type="inferred from homology"/>